<reference evidence="1" key="1">
    <citation type="submission" date="2022-10" db="EMBL/GenBank/DDBJ databases">
        <title>The complete genomes of actinobacterial strains from the NBC collection.</title>
        <authorList>
            <person name="Joergensen T.S."/>
            <person name="Alvarez Arevalo M."/>
            <person name="Sterndorff E.B."/>
            <person name="Faurdal D."/>
            <person name="Vuksanovic O."/>
            <person name="Mourched A.-S."/>
            <person name="Charusanti P."/>
            <person name="Shaw S."/>
            <person name="Blin K."/>
            <person name="Weber T."/>
        </authorList>
    </citation>
    <scope>NUCLEOTIDE SEQUENCE</scope>
    <source>
        <strain evidence="1">NBC_00093</strain>
    </source>
</reference>
<name>A0AAU1ZSB0_9ACTN</name>
<accession>A0AAU1ZSB0</accession>
<organism evidence="1">
    <name type="scientific">Streptomyces sp. NBC_00093</name>
    <dbReference type="NCBI Taxonomy" id="2975649"/>
    <lineage>
        <taxon>Bacteria</taxon>
        <taxon>Bacillati</taxon>
        <taxon>Actinomycetota</taxon>
        <taxon>Actinomycetes</taxon>
        <taxon>Kitasatosporales</taxon>
        <taxon>Streptomycetaceae</taxon>
        <taxon>Streptomyces</taxon>
    </lineage>
</organism>
<dbReference type="EMBL" id="CP108222">
    <property type="protein sequence ID" value="WTT14885.1"/>
    <property type="molecule type" value="Genomic_DNA"/>
</dbReference>
<protein>
    <submittedName>
        <fullName evidence="1">Uncharacterized protein</fullName>
    </submittedName>
</protein>
<proteinExistence type="predicted"/>
<dbReference type="AlphaFoldDB" id="A0AAU1ZSB0"/>
<gene>
    <name evidence="1" type="ORF">OHA22_04785</name>
</gene>
<evidence type="ECO:0000313" key="1">
    <source>
        <dbReference type="EMBL" id="WTT14885.1"/>
    </source>
</evidence>
<sequence>MVEDVTLPHEGDVLDRSPGSPKVVWFVRVGRHVLVSAPSITST</sequence>